<dbReference type="SUPFAM" id="SSF55048">
    <property type="entry name" value="Probable ACP-binding domain of malonyl-CoA ACP transacylase"/>
    <property type="match status" value="2"/>
</dbReference>
<dbReference type="Gene3D" id="3.40.50.720">
    <property type="entry name" value="NAD(P)-binding Rossmann-like Domain"/>
    <property type="match status" value="2"/>
</dbReference>
<evidence type="ECO:0000256" key="3">
    <source>
        <dbReference type="ARBA" id="ARBA00022450"/>
    </source>
</evidence>
<name>A0AAU2JX96_9ACTN</name>
<dbReference type="Gene3D" id="3.10.129.110">
    <property type="entry name" value="Polyketide synthase dehydratase"/>
    <property type="match status" value="2"/>
</dbReference>
<keyword evidence="8" id="KW-0012">Acyltransferase</keyword>
<dbReference type="PROSITE" id="PS50075">
    <property type="entry name" value="CARRIER"/>
    <property type="match status" value="2"/>
</dbReference>
<dbReference type="Gene3D" id="3.40.50.1820">
    <property type="entry name" value="alpha/beta hydrolase"/>
    <property type="match status" value="1"/>
</dbReference>
<evidence type="ECO:0000256" key="8">
    <source>
        <dbReference type="ARBA" id="ARBA00023315"/>
    </source>
</evidence>
<dbReference type="InterPro" id="IPR016039">
    <property type="entry name" value="Thiolase-like"/>
</dbReference>
<dbReference type="InterPro" id="IPR014030">
    <property type="entry name" value="Ketoacyl_synth_N"/>
</dbReference>
<dbReference type="Pfam" id="PF00698">
    <property type="entry name" value="Acyl_transf_1"/>
    <property type="match status" value="2"/>
</dbReference>
<keyword evidence="7" id="KW-0511">Multifunctional enzyme</keyword>
<evidence type="ECO:0000313" key="13">
    <source>
        <dbReference type="EMBL" id="WTU76740.1"/>
    </source>
</evidence>
<dbReference type="SUPFAM" id="SSF47336">
    <property type="entry name" value="ACP-like"/>
    <property type="match status" value="1"/>
</dbReference>
<dbReference type="PROSITE" id="PS00606">
    <property type="entry name" value="KS3_1"/>
    <property type="match status" value="2"/>
</dbReference>
<dbReference type="InterPro" id="IPR029058">
    <property type="entry name" value="AB_hydrolase_fold"/>
</dbReference>
<dbReference type="SMART" id="SM00825">
    <property type="entry name" value="PKS_KS"/>
    <property type="match status" value="2"/>
</dbReference>
<dbReference type="GO" id="GO:0004312">
    <property type="term" value="F:fatty acid synthase activity"/>
    <property type="evidence" value="ECO:0007669"/>
    <property type="project" value="TreeGrafter"/>
</dbReference>
<dbReference type="InterPro" id="IPR055123">
    <property type="entry name" value="SpnB-like_Rossmann"/>
</dbReference>
<dbReference type="InterPro" id="IPR018201">
    <property type="entry name" value="Ketoacyl_synth_AS"/>
</dbReference>
<keyword evidence="4" id="KW-0597">Phosphoprotein</keyword>
<dbReference type="Pfam" id="PF00550">
    <property type="entry name" value="PP-binding"/>
    <property type="match status" value="2"/>
</dbReference>
<dbReference type="SMART" id="SM00824">
    <property type="entry name" value="PKS_TE"/>
    <property type="match status" value="1"/>
</dbReference>
<dbReference type="InterPro" id="IPR013968">
    <property type="entry name" value="PKS_KR"/>
</dbReference>
<dbReference type="Gene3D" id="1.10.1200.10">
    <property type="entry name" value="ACP-like"/>
    <property type="match status" value="2"/>
</dbReference>
<dbReference type="SMART" id="SM00823">
    <property type="entry name" value="PKS_PP"/>
    <property type="match status" value="2"/>
</dbReference>
<dbReference type="InterPro" id="IPR036736">
    <property type="entry name" value="ACP-like_sf"/>
</dbReference>
<dbReference type="Pfam" id="PF00975">
    <property type="entry name" value="Thioesterase"/>
    <property type="match status" value="1"/>
</dbReference>
<keyword evidence="5" id="KW-0808">Transferase</keyword>
<dbReference type="Pfam" id="PF00109">
    <property type="entry name" value="ketoacyl-synt"/>
    <property type="match status" value="2"/>
</dbReference>
<dbReference type="PROSITE" id="PS52019">
    <property type="entry name" value="PKS_MFAS_DH"/>
    <property type="match status" value="2"/>
</dbReference>
<dbReference type="SMART" id="SM00827">
    <property type="entry name" value="PKS_AT"/>
    <property type="match status" value="2"/>
</dbReference>
<dbReference type="InterPro" id="IPR016036">
    <property type="entry name" value="Malonyl_transacylase_ACP-bd"/>
</dbReference>
<evidence type="ECO:0000259" key="12">
    <source>
        <dbReference type="PROSITE" id="PS52019"/>
    </source>
</evidence>
<dbReference type="Gene3D" id="3.40.47.10">
    <property type="match status" value="2"/>
</dbReference>
<dbReference type="InterPro" id="IPR036291">
    <property type="entry name" value="NAD(P)-bd_dom_sf"/>
</dbReference>
<gene>
    <name evidence="13" type="ORF">OG327_27320</name>
</gene>
<sequence>MSNNEEKLLNYLKKVTAELHETRKRLHRTESALSEPIAIVGMACRYPGGVRSPEDLWRLVAEGGDAITGFPANRDWDLDGLYNPDPEHQGTSYAREGGFLHDADEFDADFFGISPREALSMDPQQRLLLEASWEAFERAGIDPLTMRGSRTGVFAGMMYHDYASRLDAIPAGFEGQLGIGSAGSVASGRVAYTFGLEGPAVTIDTACSSSLVALHWAVEALRSGDCDMALAGGVTVMSTPGTFIEFSRQRGLSPDGRCKPFAAAADGTGWGEGVGMLLVERLSDAERLGHRVLALVRGSAVNQDGASSGLTVPNGPSQQRVIRQALTSAGLSTADVDVVEAHGTGTRLGDPIEAQALLATYGRGRDEARPLLLGSVKSNIGHTQAAAGVAGVIKMVEAMRRGVVPRTLHVDEPSPYVDWSAGAVELLTEARDWPEADRPRRAAVSSFGISGTNAHVVLEAAGEVELAHQSEPAAVAPAAVPWVLSAKSAAALDGQVEAIRAHATGDPLLSPVDVGFSLASGRGVFDHRAVLVGESEVRGVARSSGKTAVLFTGQGSQRSGMGRDLYEAFPVFAESFDRVAELTGLPLKGVVFGTDGELLDATRYAQVALFAVEVSLFRLVEWLGVRVQAVTGHSVGEIAAAHVAGVFSLEDACRLVEARGRLMQALPEGGAMLAVQLDEATAASALAGIEDRVGLAAINGPSSVVISGDESKIAELEQVWKSEGVRTKRLTVSHAFHSPFMDPMLDDFRAVVAGLSFSEPTLTGLSSEVTDPEYWVRHVRRPVRFTDAVNGLKEAGATRWLELGPDAVLTALAQQIIEDGEGHVFTPALRATRSETDTFFTALAQLYVSGAVVDWAQLSGLWGGQKVDLPTYAFDHQRFWLKTGTRTTSDIGAAGLGFADHPLLGAAVALAGSEGVLLAGRLSLATHPWLADHAVAGTVLLPGTAFVDLALRAGDFVGCGTLDDLTLEAPLVLREGEEGGLQLQILVGSAEANGRRQIQIFSRSEQSTPEGFWSEEVPWTRHATGALTEGSPTADVDLSVWPVVGAREVEVGGLYEGLAGAGLEYGPVFQGLRSAWRLGDEVLAEVVLPQEAVAEAGRFGVHPALLDAALHAIGLADAGGGDGGGPLLPFAWSGVGLLASGASALRVRLTPVGSGAFRLVASDPSGAPVVVVESLVLRPVPREELSRAASGVADALFAVEWAPVDVGAGESASADASVAVVPSGLGVHEATAWALEAVQGHLSAEADGGLLVVVTRGAVPAGEGVVDPVMAAVSGLVGSAQAENPGRIVLVDIEVEVEAEAETDVDAAVAVGLRVDEPQVAVRGGEVLVPRLLAVPGAAAPAEEAGVGFGGGTVVLTGATGALGGLFARHLVTEYRVPSLLLVSRRGGTAPGADALMAELEGLGARVEFAAVDVADRDALAAVLGGRDDITGVVHAAGVLDDGLVSGLTADRVSGVLRVKADGAQHLHELTSHLDLSAFVLFSSVAGVLGAPGQGAYAAANRFLDALAEQRRASGLPAVSLAWGLWDSEGEMAGGLSGSDRARMARGGVVPLTESEGLGLFDAAVLSGAALSVPVRLDLRGLRGADPAMIPPLLRRLVRPARRTAAALATSEVSPLAGRLAGLAKKERNALLLDLVRTQVAEVLNHDSAESIVPDRAFQDFGFDSLTAVELRNRLNTLTGLRLPATLVFDYPTPAALAGFLGVELGTEEAGNSRQVPGGGIATELDPVVVVGMACRYPGGVRSAGDLWRLVSGGGDAITVLPTNRGWDLEGLYHPDPDHRGTTYAREGGFLHDAGEFDAEFFGISPREALAMDPQQRLLLEASWEVFEGAGIDPVSVRGSRTGVFAGVMYHDYASGLSVVPEGLEGYLGTGGSGSVASGRVSYAFGLEGPAVTVDTACSSSLVALHLAAQALRSGECDMALAGGVTVMATPGTFIEFSRQRGLAADGRCKAFAAGADGTGWAEGVGMLLVERLSDARRLGHEVLAVVRGTAVNQDGASNGLTAPNGPSQQRVIRESLANAGLTTADVDVVEAHGTGTSLGDPIEAQALLATYGRGRDEDRPLLLGSVKSNIGHTQAAAGVAGVIKMIEAMRHGVVPRTLHVDEPSPYVDWSAGAMELLTEARDWPEAGRPRRAAVSSFGISGTNAHVVLEQPESTASATDEVTAAAPAVVPYVVSAKSAAALDGQVTELASFLVRRSELSTLDVGFSLAAGRAVFDHRAVLVGESEVRGVARSSGKTAVLFTGQGSQRHGMGRELYDAFPAFAESFDRVAELTGLPLADVVFGESDLLDQTRFAQVALFAVEVSLFRLVEWLGVRVQAVTGHSVGEIAAAHVAGVLSLEDACRLVEARGRLMQALPEGGAMLAVQVDEPTAVTALAGLEDRVSIAAINGPTSVVVSGDEQSISELEQAWKAAGVRTKRLTVSHAFHSPLMDPMLDDFRAVVRDLTLSEPALAGLSSEVTDPEYWVRHVRQPVRFTDAVDGLKEQGVTRWLELGPDAVLTALAQQIIEDGEGHVFAPTLRSGRSETATLFTALAHLHVTGVDVDWTTLFTAWGGRKTDLPTYAFDHQHFWLAAGMGGGADVASAGLGAADHPLLGAAVPLADSDGYLFTGRLSLATHPWLADHAVAGTVLLPGTAFVDLAVRAGDAVACTAVEELMLEAPLILTEEHAVQLQLLVGGADEQGRRTFTVSSRTYGGDWTRHASGVLTQSTVAADVDLSVWPVVGAREVEVGGLYEGLAGAGLEYGPVFQGLRSAWRLGDEVLAEVVLPQEAVAEAGRFGVHPALLDAALHAIGLADAGGGDGGGPLLPFAWSGVGLLASGASALRVRLTPVGSGAFRLVASDPSGAPVVVVESLVLRPSGGAETGRGTSSIADAFYAVEWIAASPASAETALTGATSLAAVPPGLGVHEATAWALETVQGHLAAEAGASAGTLVVVTRGAVPAGEGAVDPVMAAVWGLVASAQAENPGRIVLLDSDSDSDSDSGNAGDALVDGVLRVDEPQVAVRGGSVLVPRLMRAALPSSSEEAGAGFGGGTVVLTGATGALGGLFARHLVTEYRVPSLLLVSRRGGTAPGADVLAAELEGLGARVEFAAVDVADRDALAAVLGGRDDITGVVHAAGVLDDGLVSGLTADRVSGVLRVKADAARHLHELTSHLDLSAFVLFSSVAGVLGAPGQGAYAAANRFLDALAEQRRASGLPAVSLAWGLWDSEGEMAGGLSGSDRARMARGGVVPLTESEGLGLFDAAVLSGAALSVPVRLDLRGLRGADPAMIPPLLRRLVRPARRSAAADGSLRGGVPVARLAELPAEERSAAVLELVRSHVAEVLNHGSGESIVPDRAFQDFGFDSLTAVELRNRLNTLTGLRLPATLVFDHRTSAALAAHIDEQLGEVASQASSGGTSGGAPGGSGPGLITELFRRAVADGRIDEAGDMISVAARLRPTFYDPSEVERRPEPVWFASGPAQPLVVCFPAFSAISGIHEYARFAAGFQGLRSVCALPHPGLAPGEPLPESVDALAALHAETVLKLAGDAPVLLVGRSAGGWVAHAVAGELERQGKAPAGVVLVDTFPNAGDRAAYEAMTNGMLERDGLFMSVDDHSLTSMGGYTRLFVDWQAQPIEAPTVFLKAADTYAGGAGAGSSWLLPHELVEVPGDHFTMLEEHSATTAEAVEDWAARLSPVGE</sequence>
<feature type="active site" description="Proton donor; for dehydratase activity" evidence="9">
    <location>
        <position position="2784"/>
    </location>
</feature>
<protein>
    <submittedName>
        <fullName evidence="13">Type I polyketide synthase</fullName>
    </submittedName>
</protein>
<dbReference type="InterPro" id="IPR057326">
    <property type="entry name" value="KR_dom"/>
</dbReference>
<dbReference type="FunFam" id="3.40.47.10:FF:000019">
    <property type="entry name" value="Polyketide synthase type I"/>
    <property type="match status" value="2"/>
</dbReference>
<feature type="region of interest" description="C-terminal hotdog fold" evidence="9">
    <location>
        <begin position="2723"/>
        <end position="2863"/>
    </location>
</feature>
<dbReference type="SUPFAM" id="SSF52151">
    <property type="entry name" value="FabD/lysophospholipase-like"/>
    <property type="match status" value="2"/>
</dbReference>
<dbReference type="InterPro" id="IPR014031">
    <property type="entry name" value="Ketoacyl_synth_C"/>
</dbReference>
<evidence type="ECO:0000256" key="7">
    <source>
        <dbReference type="ARBA" id="ARBA00023268"/>
    </source>
</evidence>
<dbReference type="InterPro" id="IPR006162">
    <property type="entry name" value="Ppantetheine_attach_site"/>
</dbReference>
<keyword evidence="6" id="KW-0045">Antibiotic biosynthesis</keyword>
<feature type="domain" description="Ketosynthase family 3 (KS3)" evidence="11">
    <location>
        <begin position="1725"/>
        <end position="2151"/>
    </location>
</feature>
<feature type="region of interest" description="C-terminal hotdog fold" evidence="9">
    <location>
        <begin position="1046"/>
        <end position="1186"/>
    </location>
</feature>
<feature type="region of interest" description="N-terminal hotdog fold" evidence="9">
    <location>
        <begin position="901"/>
        <end position="1034"/>
    </location>
</feature>
<dbReference type="PANTHER" id="PTHR43775">
    <property type="entry name" value="FATTY ACID SYNTHASE"/>
    <property type="match status" value="1"/>
</dbReference>
<evidence type="ECO:0000259" key="10">
    <source>
        <dbReference type="PROSITE" id="PS50075"/>
    </source>
</evidence>
<evidence type="ECO:0000256" key="6">
    <source>
        <dbReference type="ARBA" id="ARBA00023194"/>
    </source>
</evidence>
<evidence type="ECO:0000256" key="5">
    <source>
        <dbReference type="ARBA" id="ARBA00022679"/>
    </source>
</evidence>
<dbReference type="CDD" id="cd08956">
    <property type="entry name" value="KR_3_FAS_SDR_x"/>
    <property type="match status" value="2"/>
</dbReference>
<dbReference type="InterPro" id="IPR049552">
    <property type="entry name" value="PKS_DH_N"/>
</dbReference>
<dbReference type="InterPro" id="IPR020802">
    <property type="entry name" value="TesA-like"/>
</dbReference>
<keyword evidence="3" id="KW-0596">Phosphopantetheine</keyword>
<dbReference type="SMART" id="SM01294">
    <property type="entry name" value="PKS_PP_betabranch"/>
    <property type="match status" value="2"/>
</dbReference>
<evidence type="ECO:0000256" key="9">
    <source>
        <dbReference type="PROSITE-ProRule" id="PRU01363"/>
    </source>
</evidence>
<dbReference type="GO" id="GO:0031177">
    <property type="term" value="F:phosphopantetheine binding"/>
    <property type="evidence" value="ECO:0007669"/>
    <property type="project" value="InterPro"/>
</dbReference>
<proteinExistence type="predicted"/>
<dbReference type="InterPro" id="IPR050091">
    <property type="entry name" value="PKS_NRPS_Biosynth_Enz"/>
</dbReference>
<dbReference type="InterPro" id="IPR032821">
    <property type="entry name" value="PKS_assoc"/>
</dbReference>
<dbReference type="FunFam" id="1.10.1200.10:FF:000007">
    <property type="entry name" value="Probable polyketide synthase pks17"/>
    <property type="match status" value="2"/>
</dbReference>
<comment type="pathway">
    <text evidence="2">Antibiotic biosynthesis.</text>
</comment>
<dbReference type="Pfam" id="PF08990">
    <property type="entry name" value="Docking"/>
    <property type="match status" value="1"/>
</dbReference>
<comment type="cofactor">
    <cofactor evidence="1">
        <name>pantetheine 4'-phosphate</name>
        <dbReference type="ChEBI" id="CHEBI:47942"/>
    </cofactor>
</comment>
<dbReference type="GO" id="GO:0004315">
    <property type="term" value="F:3-oxoacyl-[acyl-carrier-protein] synthase activity"/>
    <property type="evidence" value="ECO:0007669"/>
    <property type="project" value="InterPro"/>
</dbReference>
<organism evidence="13">
    <name type="scientific">Streptomyces sp. NBC_00049</name>
    <dbReference type="NCBI Taxonomy" id="2903617"/>
    <lineage>
        <taxon>Bacteria</taxon>
        <taxon>Bacillati</taxon>
        <taxon>Actinomycetota</taxon>
        <taxon>Actinomycetes</taxon>
        <taxon>Kitasatosporales</taxon>
        <taxon>Streptomycetaceae</taxon>
        <taxon>Streptomyces</taxon>
    </lineage>
</organism>
<dbReference type="InterPro" id="IPR015083">
    <property type="entry name" value="NorB/c/GfsB-D-like_docking"/>
</dbReference>
<dbReference type="GO" id="GO:0033068">
    <property type="term" value="P:macrolide biosynthetic process"/>
    <property type="evidence" value="ECO:0007669"/>
    <property type="project" value="UniProtKB-ARBA"/>
</dbReference>
<dbReference type="InterPro" id="IPR020841">
    <property type="entry name" value="PKS_Beta-ketoAc_synthase_dom"/>
</dbReference>
<dbReference type="EMBL" id="CP108264">
    <property type="protein sequence ID" value="WTU76740.1"/>
    <property type="molecule type" value="Genomic_DNA"/>
</dbReference>
<dbReference type="InterPro" id="IPR016035">
    <property type="entry name" value="Acyl_Trfase/lysoPLipase"/>
</dbReference>
<dbReference type="SUPFAM" id="SSF51735">
    <property type="entry name" value="NAD(P)-binding Rossmann-fold domains"/>
    <property type="match status" value="4"/>
</dbReference>
<feature type="domain" description="Carrier" evidence="10">
    <location>
        <begin position="3309"/>
        <end position="3384"/>
    </location>
</feature>
<reference evidence="13" key="1">
    <citation type="submission" date="2022-10" db="EMBL/GenBank/DDBJ databases">
        <title>The complete genomes of actinobacterial strains from the NBC collection.</title>
        <authorList>
            <person name="Joergensen T.S."/>
            <person name="Alvarez Arevalo M."/>
            <person name="Sterndorff E.B."/>
            <person name="Faurdal D."/>
            <person name="Vuksanovic O."/>
            <person name="Mourched A.-S."/>
            <person name="Charusanti P."/>
            <person name="Shaw S."/>
            <person name="Blin K."/>
            <person name="Weber T."/>
        </authorList>
    </citation>
    <scope>NUCLEOTIDE SEQUENCE</scope>
    <source>
        <strain evidence="13">NBC_00049</strain>
    </source>
</reference>
<dbReference type="PROSITE" id="PS52004">
    <property type="entry name" value="KS3_2"/>
    <property type="match status" value="2"/>
</dbReference>
<dbReference type="SUPFAM" id="SSF53901">
    <property type="entry name" value="Thiolase-like"/>
    <property type="match status" value="2"/>
</dbReference>
<evidence type="ECO:0000256" key="2">
    <source>
        <dbReference type="ARBA" id="ARBA00004792"/>
    </source>
</evidence>
<dbReference type="Pfam" id="PF16197">
    <property type="entry name" value="KAsynt_C_assoc"/>
    <property type="match status" value="2"/>
</dbReference>
<dbReference type="PANTHER" id="PTHR43775:SF51">
    <property type="entry name" value="INACTIVE PHENOLPHTHIOCEROL SYNTHESIS POLYKETIDE SYNTHASE TYPE I PKS1-RELATED"/>
    <property type="match status" value="1"/>
</dbReference>
<dbReference type="SMART" id="SM00826">
    <property type="entry name" value="PKS_DH"/>
    <property type="match status" value="2"/>
</dbReference>
<dbReference type="InterPro" id="IPR020806">
    <property type="entry name" value="PKS_PP-bd"/>
</dbReference>
<dbReference type="SUPFAM" id="SSF53474">
    <property type="entry name" value="alpha/beta-Hydrolases"/>
    <property type="match status" value="1"/>
</dbReference>
<feature type="domain" description="PKS/mFAS DH" evidence="12">
    <location>
        <begin position="2590"/>
        <end position="2863"/>
    </location>
</feature>
<dbReference type="Pfam" id="PF02801">
    <property type="entry name" value="Ketoacyl-synt_C"/>
    <property type="match status" value="2"/>
</dbReference>
<feature type="domain" description="Carrier" evidence="10">
    <location>
        <begin position="1630"/>
        <end position="1705"/>
    </location>
</feature>
<evidence type="ECO:0000259" key="11">
    <source>
        <dbReference type="PROSITE" id="PS52004"/>
    </source>
</evidence>
<dbReference type="Pfam" id="PF08659">
    <property type="entry name" value="KR"/>
    <property type="match status" value="2"/>
</dbReference>
<dbReference type="Pfam" id="PF22953">
    <property type="entry name" value="SpnB_Rossmann"/>
    <property type="match status" value="2"/>
</dbReference>
<feature type="domain" description="PKS/mFAS DH" evidence="12">
    <location>
        <begin position="901"/>
        <end position="1186"/>
    </location>
</feature>
<accession>A0AAU2JX96</accession>
<feature type="active site" description="Proton acceptor; for dehydratase activity" evidence="9">
    <location>
        <position position="2622"/>
    </location>
</feature>
<dbReference type="GO" id="GO:0006633">
    <property type="term" value="P:fatty acid biosynthetic process"/>
    <property type="evidence" value="ECO:0007669"/>
    <property type="project" value="InterPro"/>
</dbReference>
<dbReference type="InterPro" id="IPR001031">
    <property type="entry name" value="Thioesterase"/>
</dbReference>
<feature type="region of interest" description="N-terminal hotdog fold" evidence="9">
    <location>
        <begin position="2590"/>
        <end position="2711"/>
    </location>
</feature>
<dbReference type="InterPro" id="IPR009081">
    <property type="entry name" value="PP-bd_ACP"/>
</dbReference>
<dbReference type="Gene3D" id="3.30.70.3290">
    <property type="match status" value="2"/>
</dbReference>
<dbReference type="Gene3D" id="3.40.366.10">
    <property type="entry name" value="Malonyl-Coenzyme A Acyl Carrier Protein, domain 2"/>
    <property type="match status" value="2"/>
</dbReference>
<dbReference type="InterPro" id="IPR042104">
    <property type="entry name" value="PKS_dehydratase_sf"/>
</dbReference>
<dbReference type="InterPro" id="IPR020807">
    <property type="entry name" value="PKS_DH"/>
</dbReference>
<dbReference type="InterPro" id="IPR049900">
    <property type="entry name" value="PKS_mFAS_DH"/>
</dbReference>
<evidence type="ECO:0000256" key="1">
    <source>
        <dbReference type="ARBA" id="ARBA00001957"/>
    </source>
</evidence>
<dbReference type="SMART" id="SM00822">
    <property type="entry name" value="PKS_KR"/>
    <property type="match status" value="2"/>
</dbReference>
<dbReference type="InterPro" id="IPR014043">
    <property type="entry name" value="Acyl_transferase_dom"/>
</dbReference>
<dbReference type="PROSITE" id="PS00012">
    <property type="entry name" value="PHOSPHOPANTETHEINE"/>
    <property type="match status" value="2"/>
</dbReference>
<dbReference type="Pfam" id="PF14765">
    <property type="entry name" value="PS-DH"/>
    <property type="match status" value="2"/>
</dbReference>
<dbReference type="Pfam" id="PF21089">
    <property type="entry name" value="PKS_DH_N"/>
    <property type="match status" value="2"/>
</dbReference>
<dbReference type="InterPro" id="IPR049551">
    <property type="entry name" value="PKS_DH_C"/>
</dbReference>
<evidence type="ECO:0000256" key="4">
    <source>
        <dbReference type="ARBA" id="ARBA00022553"/>
    </source>
</evidence>
<feature type="domain" description="Ketosynthase family 3 (KS3)" evidence="11">
    <location>
        <begin position="34"/>
        <end position="460"/>
    </location>
</feature>
<dbReference type="CDD" id="cd00833">
    <property type="entry name" value="PKS"/>
    <property type="match status" value="2"/>
</dbReference>
<feature type="active site" description="Proton donor; for dehydratase activity" evidence="9">
    <location>
        <position position="1107"/>
    </location>
</feature>
<dbReference type="InterPro" id="IPR001227">
    <property type="entry name" value="Ac_transferase_dom_sf"/>
</dbReference>
<feature type="active site" description="Proton acceptor; for dehydratase activity" evidence="9">
    <location>
        <position position="933"/>
    </location>
</feature>